<gene>
    <name evidence="5" type="ORF">NE630_13750</name>
</gene>
<proteinExistence type="predicted"/>
<evidence type="ECO:0000313" key="6">
    <source>
        <dbReference type="Proteomes" id="UP001205919"/>
    </source>
</evidence>
<dbReference type="AlphaFoldDB" id="A0AAW5KB21"/>
<dbReference type="Pfam" id="PF01638">
    <property type="entry name" value="HxlR"/>
    <property type="match status" value="1"/>
</dbReference>
<dbReference type="GeneID" id="95757384"/>
<dbReference type="PANTHER" id="PTHR33204">
    <property type="entry name" value="TRANSCRIPTIONAL REGULATOR, MARR FAMILY"/>
    <property type="match status" value="1"/>
</dbReference>
<evidence type="ECO:0000256" key="3">
    <source>
        <dbReference type="ARBA" id="ARBA00023163"/>
    </source>
</evidence>
<organism evidence="5 6">
    <name type="scientific">Cloacibacillus evryensis</name>
    <dbReference type="NCBI Taxonomy" id="508460"/>
    <lineage>
        <taxon>Bacteria</taxon>
        <taxon>Thermotogati</taxon>
        <taxon>Synergistota</taxon>
        <taxon>Synergistia</taxon>
        <taxon>Synergistales</taxon>
        <taxon>Synergistaceae</taxon>
        <taxon>Cloacibacillus</taxon>
    </lineage>
</organism>
<name>A0AAW5KB21_9BACT</name>
<dbReference type="InterPro" id="IPR036388">
    <property type="entry name" value="WH-like_DNA-bd_sf"/>
</dbReference>
<sequence>MDYELKDCTRPGAELKDTGFGYTLSLIGGKYKMIIIYSLAQHGNTMRFNELHRFIGNVSFTALSTALKELDASGLVERKEFPQIPPRVEYSLTEKGVSLLPLMEDLCAWGKKHRPAR</sequence>
<dbReference type="EMBL" id="JANFYT010000039">
    <property type="protein sequence ID" value="MCQ4815497.1"/>
    <property type="molecule type" value="Genomic_DNA"/>
</dbReference>
<dbReference type="InterPro" id="IPR002577">
    <property type="entry name" value="HTH_HxlR"/>
</dbReference>
<protein>
    <submittedName>
        <fullName evidence="5">Helix-turn-helix transcriptional regulator</fullName>
    </submittedName>
</protein>
<feature type="domain" description="HTH hxlR-type" evidence="4">
    <location>
        <begin position="8"/>
        <end position="117"/>
    </location>
</feature>
<keyword evidence="3" id="KW-0804">Transcription</keyword>
<dbReference type="GO" id="GO:0003677">
    <property type="term" value="F:DNA binding"/>
    <property type="evidence" value="ECO:0007669"/>
    <property type="project" value="UniProtKB-KW"/>
</dbReference>
<dbReference type="PROSITE" id="PS51118">
    <property type="entry name" value="HTH_HXLR"/>
    <property type="match status" value="1"/>
</dbReference>
<dbReference type="RefSeq" id="WP_008709551.1">
    <property type="nucleotide sequence ID" value="NZ_CABKQM010000003.1"/>
</dbReference>
<keyword evidence="1" id="KW-0805">Transcription regulation</keyword>
<evidence type="ECO:0000259" key="4">
    <source>
        <dbReference type="PROSITE" id="PS51118"/>
    </source>
</evidence>
<evidence type="ECO:0000256" key="2">
    <source>
        <dbReference type="ARBA" id="ARBA00023125"/>
    </source>
</evidence>
<evidence type="ECO:0000256" key="1">
    <source>
        <dbReference type="ARBA" id="ARBA00023015"/>
    </source>
</evidence>
<dbReference type="SUPFAM" id="SSF46785">
    <property type="entry name" value="Winged helix' DNA-binding domain"/>
    <property type="match status" value="1"/>
</dbReference>
<comment type="caution">
    <text evidence="5">The sequence shown here is derived from an EMBL/GenBank/DDBJ whole genome shotgun (WGS) entry which is preliminary data.</text>
</comment>
<keyword evidence="6" id="KW-1185">Reference proteome</keyword>
<accession>A0AAW5KB21</accession>
<dbReference type="PANTHER" id="PTHR33204:SF29">
    <property type="entry name" value="TRANSCRIPTIONAL REGULATOR"/>
    <property type="match status" value="1"/>
</dbReference>
<dbReference type="InterPro" id="IPR036390">
    <property type="entry name" value="WH_DNA-bd_sf"/>
</dbReference>
<dbReference type="Gene3D" id="1.10.10.10">
    <property type="entry name" value="Winged helix-like DNA-binding domain superfamily/Winged helix DNA-binding domain"/>
    <property type="match status" value="1"/>
</dbReference>
<reference evidence="5 6" key="1">
    <citation type="submission" date="2022-06" db="EMBL/GenBank/DDBJ databases">
        <title>Isolation of gut microbiota from human fecal samples.</title>
        <authorList>
            <person name="Pamer E.G."/>
            <person name="Barat B."/>
            <person name="Waligurski E."/>
            <person name="Medina S."/>
            <person name="Paddock L."/>
            <person name="Mostad J."/>
        </authorList>
    </citation>
    <scope>NUCLEOTIDE SEQUENCE [LARGE SCALE GENOMIC DNA]</scope>
    <source>
        <strain evidence="5 6">DFI.9.90</strain>
    </source>
</reference>
<keyword evidence="2" id="KW-0238">DNA-binding</keyword>
<dbReference type="Proteomes" id="UP001205919">
    <property type="component" value="Unassembled WGS sequence"/>
</dbReference>
<evidence type="ECO:0000313" key="5">
    <source>
        <dbReference type="EMBL" id="MCQ4815497.1"/>
    </source>
</evidence>